<reference evidence="19" key="1">
    <citation type="submission" date="2016-03" db="EMBL/GenBank/DDBJ databases">
        <authorList>
            <person name="Devillers Hugo."/>
        </authorList>
    </citation>
    <scope>NUCLEOTIDE SEQUENCE [LARGE SCALE GENOMIC DNA]</scope>
</reference>
<evidence type="ECO:0000256" key="2">
    <source>
        <dbReference type="ARBA" id="ARBA00004186"/>
    </source>
</evidence>
<evidence type="ECO:0000256" key="12">
    <source>
        <dbReference type="ARBA" id="ARBA00023212"/>
    </source>
</evidence>
<keyword evidence="14" id="KW-0137">Centromere</keyword>
<evidence type="ECO:0000256" key="14">
    <source>
        <dbReference type="ARBA" id="ARBA00023328"/>
    </source>
</evidence>
<keyword evidence="6" id="KW-0158">Chromosome</keyword>
<evidence type="ECO:0000256" key="15">
    <source>
        <dbReference type="ARBA" id="ARBA00032583"/>
    </source>
</evidence>
<proteinExistence type="inferred from homology"/>
<dbReference type="GO" id="GO:0005876">
    <property type="term" value="C:spindle microtubule"/>
    <property type="evidence" value="ECO:0007669"/>
    <property type="project" value="InterPro"/>
</dbReference>
<comment type="subcellular location">
    <subcellularLocation>
        <location evidence="3">Chromosome</location>
        <location evidence="3">Centromere</location>
        <location evidence="3">Kinetochore</location>
    </subcellularLocation>
    <subcellularLocation>
        <location evidence="2">Cytoplasm</location>
        <location evidence="2">Cytoskeleton</location>
        <location evidence="2">Spindle</location>
    </subcellularLocation>
    <subcellularLocation>
        <location evidence="1">Nucleus</location>
    </subcellularLocation>
</comment>
<comment type="similarity">
    <text evidence="4">Belongs to the DASH complex SPC19 family.</text>
</comment>
<dbReference type="OrthoDB" id="3361333at2759"/>
<evidence type="ECO:0000256" key="1">
    <source>
        <dbReference type="ARBA" id="ARBA00004123"/>
    </source>
</evidence>
<protein>
    <recommendedName>
        <fullName evidence="5">DASH complex subunit SPC19</fullName>
    </recommendedName>
    <alternativeName>
        <fullName evidence="15">Outer kinetochore protein SPC19</fullName>
    </alternativeName>
</protein>
<dbReference type="PANTHER" id="PTHR28262:SF1">
    <property type="entry name" value="DASH COMPLEX SUBUNIT SPC19"/>
    <property type="match status" value="1"/>
</dbReference>
<sequence length="158" mass="18246">MAESLAQCVDSLELSVQCLEKTVGRLNNESQSSNYLTTGLLQSRRVFELVPEYDVQRAKLDLIEEVEPLIKNLNSKLVKNLSKLERERDNLQQTLELNALRLKNRFNGEDFREADMSSDLVIMTSSTSEELEQLKQLKVQKTELLESIRLLRDTMKNE</sequence>
<keyword evidence="17" id="KW-0175">Coiled coil</keyword>
<evidence type="ECO:0000256" key="4">
    <source>
        <dbReference type="ARBA" id="ARBA00008952"/>
    </source>
</evidence>
<keyword evidence="19" id="KW-1185">Reference proteome</keyword>
<comment type="subunit">
    <text evidence="16">Component of the DASH complex consisting of ASK1, DAD1, DAD2, DAD3, DAD4, DAM1, DUO1, HSK3, SPC19 and SPC34, with a stoichiometry of one copy of each subunit per complex. Multiple DASH complexes oligomerize to form a ring that encircles spindle microtubules and organizes the rod-like NDC80 complexes of the outer kinetochore. DASH complex oligomerization strengthens microtubule attachments. On cytoplasmic microtubules, DASH complexes appear to form patches instead of rings.</text>
</comment>
<evidence type="ECO:0000256" key="10">
    <source>
        <dbReference type="ARBA" id="ARBA00022829"/>
    </source>
</evidence>
<organism evidence="18 19">
    <name type="scientific">Lachancea nothofagi CBS 11611</name>
    <dbReference type="NCBI Taxonomy" id="1266666"/>
    <lineage>
        <taxon>Eukaryota</taxon>
        <taxon>Fungi</taxon>
        <taxon>Dikarya</taxon>
        <taxon>Ascomycota</taxon>
        <taxon>Saccharomycotina</taxon>
        <taxon>Saccharomycetes</taxon>
        <taxon>Saccharomycetales</taxon>
        <taxon>Saccharomycetaceae</taxon>
        <taxon>Lachancea</taxon>
    </lineage>
</organism>
<keyword evidence="7" id="KW-0963">Cytoplasm</keyword>
<dbReference type="PANTHER" id="PTHR28262">
    <property type="entry name" value="DASH COMPLEX SUBUNIT SPC19"/>
    <property type="match status" value="1"/>
</dbReference>
<keyword evidence="12" id="KW-0206">Cytoskeleton</keyword>
<evidence type="ECO:0000256" key="5">
    <source>
        <dbReference type="ARBA" id="ARBA00016329"/>
    </source>
</evidence>
<dbReference type="EMBL" id="LT598453">
    <property type="protein sequence ID" value="SCV04029.1"/>
    <property type="molecule type" value="Genomic_DNA"/>
</dbReference>
<keyword evidence="9" id="KW-0498">Mitosis</keyword>
<keyword evidence="8" id="KW-0493">Microtubule</keyword>
<evidence type="ECO:0000256" key="6">
    <source>
        <dbReference type="ARBA" id="ARBA00022454"/>
    </source>
</evidence>
<evidence type="ECO:0000256" key="9">
    <source>
        <dbReference type="ARBA" id="ARBA00022776"/>
    </source>
</evidence>
<evidence type="ECO:0000256" key="13">
    <source>
        <dbReference type="ARBA" id="ARBA00023242"/>
    </source>
</evidence>
<evidence type="ECO:0000256" key="16">
    <source>
        <dbReference type="ARBA" id="ARBA00046633"/>
    </source>
</evidence>
<evidence type="ECO:0000313" key="18">
    <source>
        <dbReference type="EMBL" id="SCV04029.1"/>
    </source>
</evidence>
<keyword evidence="13" id="KW-0539">Nucleus</keyword>
<accession>A0A1G4KHU6</accession>
<evidence type="ECO:0000256" key="3">
    <source>
        <dbReference type="ARBA" id="ARBA00004629"/>
    </source>
</evidence>
<keyword evidence="9" id="KW-0132">Cell division</keyword>
<keyword evidence="11" id="KW-0995">Kinetochore</keyword>
<keyword evidence="9" id="KW-0131">Cell cycle</keyword>
<feature type="coiled-coil region" evidence="17">
    <location>
        <begin position="70"/>
        <end position="101"/>
    </location>
</feature>
<dbReference type="InterPro" id="IPR013251">
    <property type="entry name" value="DASH_Spc19"/>
</dbReference>
<dbReference type="GO" id="GO:0042729">
    <property type="term" value="C:DASH complex"/>
    <property type="evidence" value="ECO:0007669"/>
    <property type="project" value="InterPro"/>
</dbReference>
<name>A0A1G4KHU6_9SACH</name>
<evidence type="ECO:0000313" key="19">
    <source>
        <dbReference type="Proteomes" id="UP000189911"/>
    </source>
</evidence>
<evidence type="ECO:0000256" key="8">
    <source>
        <dbReference type="ARBA" id="ARBA00022701"/>
    </source>
</evidence>
<evidence type="ECO:0000256" key="11">
    <source>
        <dbReference type="ARBA" id="ARBA00022838"/>
    </source>
</evidence>
<keyword evidence="10" id="KW-0159">Chromosome partition</keyword>
<dbReference type="AlphaFoldDB" id="A0A1G4KHU6"/>
<dbReference type="Pfam" id="PF08287">
    <property type="entry name" value="DASH_Spc19"/>
    <property type="match status" value="1"/>
</dbReference>
<dbReference type="Proteomes" id="UP000189911">
    <property type="component" value="Chromosome G"/>
</dbReference>
<dbReference type="GO" id="GO:0008608">
    <property type="term" value="P:attachment of spindle microtubules to kinetochore"/>
    <property type="evidence" value="ECO:0007669"/>
    <property type="project" value="InterPro"/>
</dbReference>
<gene>
    <name evidence="18" type="ORF">LANO_0G07712G</name>
</gene>
<evidence type="ECO:0000256" key="17">
    <source>
        <dbReference type="SAM" id="Coils"/>
    </source>
</evidence>
<evidence type="ECO:0000256" key="7">
    <source>
        <dbReference type="ARBA" id="ARBA00022490"/>
    </source>
</evidence>